<dbReference type="AlphaFoldDB" id="A0A2N5DYH2"/>
<reference evidence="5 6" key="1">
    <citation type="submission" date="2017-12" db="EMBL/GenBank/DDBJ databases">
        <title>Characterization of six clinical isolates of Enterochimera gen. nov., a novel genus of the Yersiniaciae family and the three species Enterochimera arupensis sp. nov., Enterochimera coloradensis sp. nov, and Enterochimera californica sp. nov.</title>
        <authorList>
            <person name="Rossi A."/>
            <person name="Fisher M."/>
        </authorList>
    </citation>
    <scope>NUCLEOTIDE SEQUENCE [LARGE SCALE GENOMIC DNA]</scope>
    <source>
        <strain evidence="6">2015-Iso6</strain>
    </source>
</reference>
<dbReference type="Gene3D" id="3.40.50.150">
    <property type="entry name" value="Vaccinia Virus protein VP39"/>
    <property type="match status" value="1"/>
</dbReference>
<name>A0A2N5DYH2_9GAMM</name>
<keyword evidence="6" id="KW-1185">Reference proteome</keyword>
<dbReference type="OrthoDB" id="9791837at2"/>
<dbReference type="InterPro" id="IPR041698">
    <property type="entry name" value="Methyltransf_25"/>
</dbReference>
<dbReference type="PANTHER" id="PTHR43464:SF19">
    <property type="entry name" value="UBIQUINONE BIOSYNTHESIS O-METHYLTRANSFERASE, MITOCHONDRIAL"/>
    <property type="match status" value="1"/>
</dbReference>
<evidence type="ECO:0000256" key="3">
    <source>
        <dbReference type="ARBA" id="ARBA00022691"/>
    </source>
</evidence>
<sequence length="203" mass="22674">MRPHPAADNIIPLYQQHAALWDAARRDDFIEQPWLDAFLSLLPGGGQVLDIGCGAAKPLAAWMIARRFDVTGVDASPPMIELCRARFPQQRWQVADMRTLALGRTFHGLLAWDSVFHLTREAQRQMFPIFRAHARPGAALLFTSGPADGEAIGTFAGQPLYHASLDPVEYRQLLAQNGFRVVRQQSEDPTCGHHTIWLAQRQG</sequence>
<comment type="caution">
    <text evidence="5">The sequence shown here is derived from an EMBL/GenBank/DDBJ whole genome shotgun (WGS) entry which is preliminary data.</text>
</comment>
<accession>A0A2N5DYH2</accession>
<evidence type="ECO:0000313" key="6">
    <source>
        <dbReference type="Proteomes" id="UP000234240"/>
    </source>
</evidence>
<dbReference type="GO" id="GO:0032259">
    <property type="term" value="P:methylation"/>
    <property type="evidence" value="ECO:0007669"/>
    <property type="project" value="UniProtKB-KW"/>
</dbReference>
<evidence type="ECO:0000256" key="2">
    <source>
        <dbReference type="ARBA" id="ARBA00022679"/>
    </source>
</evidence>
<keyword evidence="2 5" id="KW-0808">Transferase</keyword>
<gene>
    <name evidence="5" type="ORF">CYR55_18790</name>
</gene>
<keyword evidence="1 5" id="KW-0489">Methyltransferase</keyword>
<evidence type="ECO:0000259" key="4">
    <source>
        <dbReference type="Pfam" id="PF13649"/>
    </source>
</evidence>
<dbReference type="Proteomes" id="UP000234240">
    <property type="component" value="Unassembled WGS sequence"/>
</dbReference>
<proteinExistence type="predicted"/>
<dbReference type="InterPro" id="IPR029063">
    <property type="entry name" value="SAM-dependent_MTases_sf"/>
</dbReference>
<protein>
    <submittedName>
        <fullName evidence="5">SAM-dependent methyltransferase</fullName>
    </submittedName>
</protein>
<dbReference type="PANTHER" id="PTHR43464">
    <property type="entry name" value="METHYLTRANSFERASE"/>
    <property type="match status" value="1"/>
</dbReference>
<keyword evidence="3" id="KW-0949">S-adenosyl-L-methionine</keyword>
<dbReference type="SUPFAM" id="SSF53335">
    <property type="entry name" value="S-adenosyl-L-methionine-dependent methyltransferases"/>
    <property type="match status" value="1"/>
</dbReference>
<evidence type="ECO:0000313" key="5">
    <source>
        <dbReference type="EMBL" id="PLR32620.1"/>
    </source>
</evidence>
<dbReference type="CDD" id="cd02440">
    <property type="entry name" value="AdoMet_MTases"/>
    <property type="match status" value="1"/>
</dbReference>
<dbReference type="RefSeq" id="WP_101817881.1">
    <property type="nucleotide sequence ID" value="NZ_PJZF01000020.1"/>
</dbReference>
<evidence type="ECO:0000256" key="1">
    <source>
        <dbReference type="ARBA" id="ARBA00022603"/>
    </source>
</evidence>
<dbReference type="Pfam" id="PF13649">
    <property type="entry name" value="Methyltransf_25"/>
    <property type="match status" value="1"/>
</dbReference>
<feature type="domain" description="Methyltransferase" evidence="4">
    <location>
        <begin position="48"/>
        <end position="137"/>
    </location>
</feature>
<dbReference type="EMBL" id="PJZF01000020">
    <property type="protein sequence ID" value="PLR32620.1"/>
    <property type="molecule type" value="Genomic_DNA"/>
</dbReference>
<organism evidence="5 6">
    <name type="scientific">Chimaeribacter californicus</name>
    <dbReference type="NCBI Taxonomy" id="2060067"/>
    <lineage>
        <taxon>Bacteria</taxon>
        <taxon>Pseudomonadati</taxon>
        <taxon>Pseudomonadota</taxon>
        <taxon>Gammaproteobacteria</taxon>
        <taxon>Enterobacterales</taxon>
        <taxon>Yersiniaceae</taxon>
        <taxon>Chimaeribacter</taxon>
    </lineage>
</organism>
<dbReference type="GO" id="GO:0008168">
    <property type="term" value="F:methyltransferase activity"/>
    <property type="evidence" value="ECO:0007669"/>
    <property type="project" value="UniProtKB-KW"/>
</dbReference>